<reference evidence="3" key="2">
    <citation type="journal article" date="2014" name="Int. J. Syst. Evol. Microbiol.">
        <title>Complete genome of a new Firmicutes species belonging to the dominant human colonic microbiota ('Ruminococcus bicirculans') reveals two chromosomes and a selective capacity to utilize plant glucans.</title>
        <authorList>
            <consortium name="NISC Comparative Sequencing Program"/>
            <person name="Wegmann U."/>
            <person name="Louis P."/>
            <person name="Goesmann A."/>
            <person name="Henrissat B."/>
            <person name="Duncan S.H."/>
            <person name="Flint H.J."/>
        </authorList>
    </citation>
    <scope>NUCLEOTIDE SEQUENCE</scope>
    <source>
        <strain evidence="3">CCM 7403</strain>
    </source>
</reference>
<dbReference type="AlphaFoldDB" id="A0A4P7UBB4"/>
<dbReference type="EMBL" id="CP038462">
    <property type="protein sequence ID" value="QCC76994.1"/>
    <property type="molecule type" value="Genomic_DNA"/>
</dbReference>
<gene>
    <name evidence="4" type="ORF">E2C04_06760</name>
    <name evidence="3" type="ORF">GCM10007231_16930</name>
</gene>
<dbReference type="KEGG" id="ndp:E2C04_06760"/>
<feature type="transmembrane region" description="Helical" evidence="2">
    <location>
        <begin position="153"/>
        <end position="171"/>
    </location>
</feature>
<keyword evidence="6" id="KW-1185">Reference proteome</keyword>
<feature type="transmembrane region" description="Helical" evidence="2">
    <location>
        <begin position="128"/>
        <end position="147"/>
    </location>
</feature>
<dbReference type="EMBL" id="BMCK01000002">
    <property type="protein sequence ID" value="GGD18424.1"/>
    <property type="molecule type" value="Genomic_DNA"/>
</dbReference>
<evidence type="ECO:0000313" key="4">
    <source>
        <dbReference type="EMBL" id="QCC76994.1"/>
    </source>
</evidence>
<reference evidence="3" key="5">
    <citation type="submission" date="2024-05" db="EMBL/GenBank/DDBJ databases">
        <authorList>
            <person name="Sun Q."/>
            <person name="Sedlacek I."/>
        </authorList>
    </citation>
    <scope>NUCLEOTIDE SEQUENCE</scope>
    <source>
        <strain evidence="3">CCM 7403</strain>
    </source>
</reference>
<name>A0A4P7UBB4_9ACTN</name>
<reference evidence="4" key="4">
    <citation type="submission" date="2019-03" db="EMBL/GenBank/DDBJ databases">
        <authorList>
            <person name="Huang Y."/>
        </authorList>
    </citation>
    <scope>NUCLEOTIDE SEQUENCE</scope>
    <source>
        <strain evidence="4">JCM 16608</strain>
    </source>
</reference>
<organism evidence="4 5">
    <name type="scientific">Nocardioides daphniae</name>
    <dbReference type="NCBI Taxonomy" id="402297"/>
    <lineage>
        <taxon>Bacteria</taxon>
        <taxon>Bacillati</taxon>
        <taxon>Actinomycetota</taxon>
        <taxon>Actinomycetes</taxon>
        <taxon>Propionibacteriales</taxon>
        <taxon>Nocardioidaceae</taxon>
        <taxon>Nocardioides</taxon>
    </lineage>
</organism>
<protein>
    <recommendedName>
        <fullName evidence="7">DUF308 domain-containing protein</fullName>
    </recommendedName>
</protein>
<evidence type="ECO:0000313" key="6">
    <source>
        <dbReference type="Proteomes" id="UP000630594"/>
    </source>
</evidence>
<reference evidence="6" key="3">
    <citation type="journal article" date="2019" name="Int. J. Syst. Evol. Microbiol.">
        <title>The Global Catalogue of Microorganisms (GCM) 10K type strain sequencing project: providing services to taxonomists for standard genome sequencing and annotation.</title>
        <authorList>
            <consortium name="The Broad Institute Genomics Platform"/>
            <consortium name="The Broad Institute Genome Sequencing Center for Infectious Disease"/>
            <person name="Wu L."/>
            <person name="Ma J."/>
        </authorList>
    </citation>
    <scope>NUCLEOTIDE SEQUENCE [LARGE SCALE GENOMIC DNA]</scope>
    <source>
        <strain evidence="6">CCM 7403</strain>
    </source>
</reference>
<feature type="compositionally biased region" description="Acidic residues" evidence="1">
    <location>
        <begin position="45"/>
        <end position="68"/>
    </location>
</feature>
<dbReference type="OrthoDB" id="3787269at2"/>
<dbReference type="Proteomes" id="UP000297025">
    <property type="component" value="Chromosome"/>
</dbReference>
<keyword evidence="2" id="KW-1133">Transmembrane helix</keyword>
<dbReference type="Proteomes" id="UP000630594">
    <property type="component" value="Unassembled WGS sequence"/>
</dbReference>
<dbReference type="RefSeq" id="WP_135832040.1">
    <property type="nucleotide sequence ID" value="NZ_BMCK01000002.1"/>
</dbReference>
<evidence type="ECO:0000256" key="2">
    <source>
        <dbReference type="SAM" id="Phobius"/>
    </source>
</evidence>
<evidence type="ECO:0000313" key="3">
    <source>
        <dbReference type="EMBL" id="GGD18424.1"/>
    </source>
</evidence>
<sequence>MTTPDEDEAWRLIVDNYAETANREVDLPPLKASGTDDTAPKQDAPEQDLAEQDVPEQDVPAEESDEADGTTPEPVEQRDDVPRPGPFLGPVHDEAPSLPAWLDTPAEEERFVPPTPPPAPPMPWRRRAAWIGVFAAPVVFVLAAMTGVYLPRAFIGFLVVGLVAGFGYLVLTMPKEPPDPWDDGSRV</sequence>
<evidence type="ECO:0008006" key="7">
    <source>
        <dbReference type="Google" id="ProtNLM"/>
    </source>
</evidence>
<feature type="region of interest" description="Disordered" evidence="1">
    <location>
        <begin position="18"/>
        <end position="103"/>
    </location>
</feature>
<keyword evidence="2" id="KW-0472">Membrane</keyword>
<accession>A0A4P7UBB4</accession>
<reference evidence="4 5" key="1">
    <citation type="journal article" date="2008" name="Int. J. Syst. Evol. Microbiol.">
        <title>Nocardioides daphniae sp. nov., isolated from Daphnia cucullata (Crustacea: Cladocera).</title>
        <authorList>
            <person name="Toth E.M."/>
            <person name="Keki Z."/>
            <person name="Homonnay Z.G."/>
            <person name="Borsodi A.K."/>
            <person name="Marialigeti K."/>
            <person name="Schumann P."/>
        </authorList>
    </citation>
    <scope>NUCLEOTIDE SEQUENCE [LARGE SCALE GENOMIC DNA]</scope>
    <source>
        <strain evidence="4 5">JCM 16608</strain>
    </source>
</reference>
<proteinExistence type="predicted"/>
<evidence type="ECO:0000256" key="1">
    <source>
        <dbReference type="SAM" id="MobiDB-lite"/>
    </source>
</evidence>
<evidence type="ECO:0000313" key="5">
    <source>
        <dbReference type="Proteomes" id="UP000297025"/>
    </source>
</evidence>
<keyword evidence="2" id="KW-0812">Transmembrane</keyword>